<evidence type="ECO:0000256" key="10">
    <source>
        <dbReference type="PIRSR" id="PIRSR000660-1"/>
    </source>
</evidence>
<feature type="domain" description="RWD" evidence="16">
    <location>
        <begin position="9"/>
        <end position="112"/>
    </location>
</feature>
<dbReference type="PANTHER" id="PTHR11042:SF136">
    <property type="entry name" value="EIF-2-ALPHA KINASE GCN2"/>
    <property type="match status" value="1"/>
</dbReference>
<dbReference type="InterPro" id="IPR000719">
    <property type="entry name" value="Prot_kinase_dom"/>
</dbReference>
<dbReference type="CDD" id="cd23823">
    <property type="entry name" value="RWD_GCN2"/>
    <property type="match status" value="1"/>
</dbReference>
<evidence type="ECO:0000259" key="16">
    <source>
        <dbReference type="PROSITE" id="PS50908"/>
    </source>
</evidence>
<dbReference type="GO" id="GO:0005829">
    <property type="term" value="C:cytosol"/>
    <property type="evidence" value="ECO:0007669"/>
    <property type="project" value="TreeGrafter"/>
</dbReference>
<dbReference type="Gene3D" id="3.30.200.20">
    <property type="entry name" value="Phosphorylase Kinase, domain 1"/>
    <property type="match status" value="1"/>
</dbReference>
<dbReference type="Proteomes" id="UP001372834">
    <property type="component" value="Unassembled WGS sequence"/>
</dbReference>
<evidence type="ECO:0000256" key="4">
    <source>
        <dbReference type="ARBA" id="ARBA00022741"/>
    </source>
</evidence>
<evidence type="ECO:0000256" key="14">
    <source>
        <dbReference type="SAM" id="MobiDB-lite"/>
    </source>
</evidence>
<dbReference type="GO" id="GO:1990625">
    <property type="term" value="P:negative regulation of cytoplasmic translational initiation in response to stress"/>
    <property type="evidence" value="ECO:0007669"/>
    <property type="project" value="TreeGrafter"/>
</dbReference>
<dbReference type="InterPro" id="IPR016255">
    <property type="entry name" value="Gcn2"/>
</dbReference>
<gene>
    <name evidence="17" type="ORF">RUM43_007304</name>
</gene>
<keyword evidence="4 11" id="KW-0547">Nucleotide-binding</keyword>
<dbReference type="PROSITE" id="PS00108">
    <property type="entry name" value="PROTEIN_KINASE_ST"/>
    <property type="match status" value="1"/>
</dbReference>
<dbReference type="FunFam" id="3.10.110.10:FF:000050">
    <property type="entry name" value="eIF-2-alpha kinase GCN2"/>
    <property type="match status" value="1"/>
</dbReference>
<dbReference type="InterPro" id="IPR006575">
    <property type="entry name" value="RWD_dom"/>
</dbReference>
<evidence type="ECO:0000256" key="3">
    <source>
        <dbReference type="ARBA" id="ARBA00022679"/>
    </source>
</evidence>
<evidence type="ECO:0000256" key="1">
    <source>
        <dbReference type="ARBA" id="ARBA00012513"/>
    </source>
</evidence>
<comment type="caution">
    <text evidence="17">The sequence shown here is derived from an EMBL/GenBank/DDBJ whole genome shotgun (WGS) entry which is preliminary data.</text>
</comment>
<dbReference type="Gene3D" id="1.10.510.10">
    <property type="entry name" value="Transferase(Phosphotransferase) domain 1"/>
    <property type="match status" value="2"/>
</dbReference>
<evidence type="ECO:0000256" key="5">
    <source>
        <dbReference type="ARBA" id="ARBA00022777"/>
    </source>
</evidence>
<dbReference type="InterPro" id="IPR008271">
    <property type="entry name" value="Ser/Thr_kinase_AS"/>
</dbReference>
<evidence type="ECO:0000313" key="18">
    <source>
        <dbReference type="Proteomes" id="UP001372834"/>
    </source>
</evidence>
<dbReference type="GO" id="GO:0000077">
    <property type="term" value="P:DNA damage checkpoint signaling"/>
    <property type="evidence" value="ECO:0007669"/>
    <property type="project" value="InterPro"/>
</dbReference>
<feature type="binding site" evidence="11 12">
    <location>
        <position position="531"/>
    </location>
    <ligand>
        <name>ATP</name>
        <dbReference type="ChEBI" id="CHEBI:30616"/>
    </ligand>
</feature>
<feature type="coiled-coil region" evidence="13">
    <location>
        <begin position="143"/>
        <end position="170"/>
    </location>
</feature>
<reference evidence="17 18" key="1">
    <citation type="submission" date="2023-10" db="EMBL/GenBank/DDBJ databases">
        <title>Genomes of two closely related lineages of the louse Polyplax serrata with different host specificities.</title>
        <authorList>
            <person name="Martinu J."/>
            <person name="Tarabai H."/>
            <person name="Stefka J."/>
            <person name="Hypsa V."/>
        </authorList>
    </citation>
    <scope>NUCLEOTIDE SEQUENCE [LARGE SCALE GENOMIC DNA]</scope>
    <source>
        <strain evidence="17">HR10_N</strain>
    </source>
</reference>
<comment type="catalytic activity">
    <reaction evidence="8">
        <text>L-threonyl-[protein] + ATP = O-phospho-L-threonyl-[protein] + ADP + H(+)</text>
        <dbReference type="Rhea" id="RHEA:46608"/>
        <dbReference type="Rhea" id="RHEA-COMP:11060"/>
        <dbReference type="Rhea" id="RHEA-COMP:11605"/>
        <dbReference type="ChEBI" id="CHEBI:15378"/>
        <dbReference type="ChEBI" id="CHEBI:30013"/>
        <dbReference type="ChEBI" id="CHEBI:30616"/>
        <dbReference type="ChEBI" id="CHEBI:61977"/>
        <dbReference type="ChEBI" id="CHEBI:456216"/>
        <dbReference type="EC" id="2.7.11.1"/>
    </reaction>
</comment>
<evidence type="ECO:0000256" key="2">
    <source>
        <dbReference type="ARBA" id="ARBA00022527"/>
    </source>
</evidence>
<dbReference type="InterPro" id="IPR017441">
    <property type="entry name" value="Protein_kinase_ATP_BS"/>
</dbReference>
<comment type="catalytic activity">
    <reaction evidence="9">
        <text>L-seryl-[protein] + ATP = O-phospho-L-seryl-[protein] + ADP + H(+)</text>
        <dbReference type="Rhea" id="RHEA:17989"/>
        <dbReference type="Rhea" id="RHEA-COMP:9863"/>
        <dbReference type="Rhea" id="RHEA-COMP:11604"/>
        <dbReference type="ChEBI" id="CHEBI:15378"/>
        <dbReference type="ChEBI" id="CHEBI:29999"/>
        <dbReference type="ChEBI" id="CHEBI:30616"/>
        <dbReference type="ChEBI" id="CHEBI:83421"/>
        <dbReference type="ChEBI" id="CHEBI:456216"/>
        <dbReference type="EC" id="2.7.11.1"/>
    </reaction>
</comment>
<dbReference type="Gene3D" id="3.30.930.10">
    <property type="entry name" value="Bira Bifunctional Protein, Domain 2"/>
    <property type="match status" value="1"/>
</dbReference>
<feature type="compositionally biased region" description="Basic and acidic residues" evidence="14">
    <location>
        <begin position="626"/>
        <end position="636"/>
    </location>
</feature>
<dbReference type="Pfam" id="PF00069">
    <property type="entry name" value="Pkinase"/>
    <property type="match status" value="3"/>
</dbReference>
<evidence type="ECO:0000256" key="8">
    <source>
        <dbReference type="ARBA" id="ARBA00047899"/>
    </source>
</evidence>
<keyword evidence="13" id="KW-0175">Coiled coil</keyword>
<organism evidence="17 18">
    <name type="scientific">Polyplax serrata</name>
    <name type="common">Common mouse louse</name>
    <dbReference type="NCBI Taxonomy" id="468196"/>
    <lineage>
        <taxon>Eukaryota</taxon>
        <taxon>Metazoa</taxon>
        <taxon>Ecdysozoa</taxon>
        <taxon>Arthropoda</taxon>
        <taxon>Hexapoda</taxon>
        <taxon>Insecta</taxon>
        <taxon>Pterygota</taxon>
        <taxon>Neoptera</taxon>
        <taxon>Paraneoptera</taxon>
        <taxon>Psocodea</taxon>
        <taxon>Troctomorpha</taxon>
        <taxon>Phthiraptera</taxon>
        <taxon>Anoplura</taxon>
        <taxon>Polyplacidae</taxon>
        <taxon>Polyplax</taxon>
    </lineage>
</organism>
<dbReference type="SMART" id="SM00591">
    <property type="entry name" value="RWD"/>
    <property type="match status" value="1"/>
</dbReference>
<dbReference type="SMART" id="SM00220">
    <property type="entry name" value="S_TKc"/>
    <property type="match status" value="1"/>
</dbReference>
<dbReference type="InterPro" id="IPR050339">
    <property type="entry name" value="CC_SR_Kinase"/>
</dbReference>
<keyword evidence="5" id="KW-0418">Kinase</keyword>
<dbReference type="PIRSF" id="PIRSF000660">
    <property type="entry name" value="Ser/Thr_PK_GCN2"/>
    <property type="match status" value="1"/>
</dbReference>
<dbReference type="CDD" id="cd14046">
    <property type="entry name" value="STKc_EIF2AK4_GCN2_rpt2"/>
    <property type="match status" value="1"/>
</dbReference>
<evidence type="ECO:0000256" key="11">
    <source>
        <dbReference type="PIRSR" id="PIRSR000660-2"/>
    </source>
</evidence>
<feature type="domain" description="Protein kinase" evidence="15">
    <location>
        <begin position="213"/>
        <end position="453"/>
    </location>
</feature>
<evidence type="ECO:0000313" key="17">
    <source>
        <dbReference type="EMBL" id="KAK6639034.1"/>
    </source>
</evidence>
<keyword evidence="3" id="KW-0808">Transferase</keyword>
<sequence length="1528" mass="176516">MSSGNSLAEELEALKSIFEDDFKCDESNITITLFPLQEREKKEIFVQVDLCIECPPTYPKKEPHLSIKNVKGLSDKQVEVLYCNLNEMIKTLKGGVMIYNLAYYVQEFLSENNKPGKKSCYEEMIIRKEQQRQKEYQSEMYKKTKLIKDIEAKQKEIKKLNENDDSSNEESDETEKFEKLSLGDDKIRLNNKVQKEAVCEHRSCRYIQFNNKILRGRCIEHNSNAVIYCAIDSTTGDQLLLQEWILRSVEDDVRVQHKLAEIQKNFDHLKKLCHENLISYIDFKWSFDKEEYTVHLLQEYVTSFNLNVLLEKNVDLDINFIRYILGGILKGLEHLHSHGIVHGCLSGHHVHINKKGTVKLSGYGIKKVMDDLHNSCHSKIFEGSDSKIMSNKNDILNVGLLLLRIMKFTFVEGKEILVPDFQPPELKEFVEKCLIENEEGRWTAKKLLSHKFLHIKAMQQSIQKTRYSNIETHLTTKELADKTLEVIFKGNDNINSRLSKEFKIINFVGNGSFGKVLKVKNKLDGNIYAIKAIRLSMNNKQMDKKMVREVKLLSKLNHENVVRYYTSWIETDSTALGGSSDTELDVIDGTNVGKLKTNANSQNENDEEEEEYDEEGSESESSDEVDAVHYDSQEKCEQSSYIQFLKDSGNDKKDADSNWGVSEKNETDFKVQPNRTMYIQMEFCEKSTLRIAINETVSVKLCEDERRLWRLFREIVEGLDYVHGQGMIHRDLKPENIFLDSSDHVKIGDFGLATISVVSKCFWLKAEVSCGGGDNNASSQNIYDDYHTGKVGTSLYVAPELDKTFGKSFYNKKVDIYSLGIIFFEMCNGRFGTDMERIETILNLRKFEIILPQSWEEKLPKQKNLIKKLLNHDPKSRPSSQELLEGNYLPPGEFEYEHWQDIVRHTLANPTSKAYKYLIQSCFDQEVRVEEDITYQFENIRSEKQYFLLDLVKERMESILRKHGAIYFSTPLLLPQSKDQKSIEPKVKLITHSGSIVNLPYDLRILFARYAAVKGFTRLRRYVVEKIFKEKKVHGLHPKEQYECAFDLVTPACYVENAELEVLSIIQEVINGFKSLKNRNCVIRLNHAHLLKAILIHFNSEKWYSDVFKILSSAKDNKYFKSKLGTLLQALGIQSATPLINLFLKEDSVEAIKKDLFSLINKRGPTLDKLNVAFQKLQSIIHGAERLDINVPIKIAPGVVCNSEQCSDIMFDVIYRVKQKGRKEGSVTLISGCRFDGLLTSFRRLFELADSHTENDNPSAVGLTVHLDKVVAVLKEDNILSEYVIVYSFGYNSFSRLKESIVKKLWSVGIKCYIEQNMETLEELTDYCRENKIIHIINLKEEESNFVNILTWDTDKNHYVERKILVRDIVDYILKFGSDSDSISLPVFSRQCSESQGKYSSNELQTGSPTVNIHFLSDEKFTSTQRRRYENQIRMQISSIVCRFSPRSKLEILGVFLDEQTIKEIVINFNPYESCNTNYELIVDRYSEKKYILKVYTKIKSLLTNTTNTVVVLFSLSEDKYRLILGPA</sequence>
<dbReference type="InterPro" id="IPR016135">
    <property type="entry name" value="UBQ-conjugating_enzyme/RWD"/>
</dbReference>
<dbReference type="EMBL" id="JAWJWE010000003">
    <property type="protein sequence ID" value="KAK6639034.1"/>
    <property type="molecule type" value="Genomic_DNA"/>
</dbReference>
<dbReference type="GO" id="GO:0005524">
    <property type="term" value="F:ATP binding"/>
    <property type="evidence" value="ECO:0007669"/>
    <property type="project" value="UniProtKB-UniRule"/>
</dbReference>
<name>A0AAN8S8L9_POLSC</name>
<dbReference type="SUPFAM" id="SSF55681">
    <property type="entry name" value="Class II aaRS and biotin synthetases"/>
    <property type="match status" value="1"/>
</dbReference>
<evidence type="ECO:0000259" key="15">
    <source>
        <dbReference type="PROSITE" id="PS50011"/>
    </source>
</evidence>
<dbReference type="Gene3D" id="3.10.110.10">
    <property type="entry name" value="Ubiquitin Conjugating Enzyme"/>
    <property type="match status" value="1"/>
</dbReference>
<evidence type="ECO:0000256" key="6">
    <source>
        <dbReference type="ARBA" id="ARBA00022840"/>
    </source>
</evidence>
<dbReference type="InterPro" id="IPR045864">
    <property type="entry name" value="aa-tRNA-synth_II/BPL/LPL"/>
</dbReference>
<feature type="domain" description="Protein kinase" evidence="15">
    <location>
        <begin position="502"/>
        <end position="889"/>
    </location>
</feature>
<dbReference type="SUPFAM" id="SSF56112">
    <property type="entry name" value="Protein kinase-like (PK-like)"/>
    <property type="match status" value="2"/>
</dbReference>
<dbReference type="PANTHER" id="PTHR11042">
    <property type="entry name" value="EUKARYOTIC TRANSLATION INITIATION FACTOR 2-ALPHA KINASE EIF2-ALPHA KINASE -RELATED"/>
    <property type="match status" value="1"/>
</dbReference>
<keyword evidence="2" id="KW-0723">Serine/threonine-protein kinase</keyword>
<feature type="active site" description="Proton acceptor" evidence="10">
    <location>
        <position position="731"/>
    </location>
</feature>
<accession>A0AAN8S8L9</accession>
<dbReference type="GO" id="GO:0004694">
    <property type="term" value="F:eukaryotic translation initiation factor 2alpha kinase activity"/>
    <property type="evidence" value="ECO:0007669"/>
    <property type="project" value="InterPro"/>
</dbReference>
<feature type="region of interest" description="Disordered" evidence="14">
    <location>
        <begin position="593"/>
        <end position="636"/>
    </location>
</feature>
<keyword evidence="6 11" id="KW-0067">ATP-binding</keyword>
<evidence type="ECO:0000256" key="9">
    <source>
        <dbReference type="ARBA" id="ARBA00048679"/>
    </source>
</evidence>
<evidence type="ECO:0000256" key="12">
    <source>
        <dbReference type="PROSITE-ProRule" id="PRU10141"/>
    </source>
</evidence>
<dbReference type="InterPro" id="IPR011009">
    <property type="entry name" value="Kinase-like_dom_sf"/>
</dbReference>
<dbReference type="EC" id="2.7.11.1" evidence="1"/>
<dbReference type="GO" id="GO:0005634">
    <property type="term" value="C:nucleus"/>
    <property type="evidence" value="ECO:0007669"/>
    <property type="project" value="TreeGrafter"/>
</dbReference>
<dbReference type="GO" id="GO:0009893">
    <property type="term" value="P:positive regulation of metabolic process"/>
    <property type="evidence" value="ECO:0007669"/>
    <property type="project" value="UniProtKB-ARBA"/>
</dbReference>
<protein>
    <recommendedName>
        <fullName evidence="1">non-specific serine/threonine protein kinase</fullName>
        <ecNumber evidence="1">2.7.11.1</ecNumber>
    </recommendedName>
</protein>
<dbReference type="PROSITE" id="PS50011">
    <property type="entry name" value="PROTEIN_KINASE_DOM"/>
    <property type="match status" value="2"/>
</dbReference>
<dbReference type="PROSITE" id="PS00107">
    <property type="entry name" value="PROTEIN_KINASE_ATP"/>
    <property type="match status" value="1"/>
</dbReference>
<dbReference type="PROSITE" id="PS50908">
    <property type="entry name" value="RWD"/>
    <property type="match status" value="1"/>
</dbReference>
<proteinExistence type="inferred from homology"/>
<comment type="similarity">
    <text evidence="7">Belongs to the protein kinase superfamily. Ser/Thr protein kinase family. GCN2 subfamily.</text>
</comment>
<dbReference type="SUPFAM" id="SSF54495">
    <property type="entry name" value="UBC-like"/>
    <property type="match status" value="1"/>
</dbReference>
<dbReference type="Pfam" id="PF05773">
    <property type="entry name" value="RWD"/>
    <property type="match status" value="1"/>
</dbReference>
<evidence type="ECO:0000256" key="13">
    <source>
        <dbReference type="SAM" id="Coils"/>
    </source>
</evidence>
<evidence type="ECO:0000256" key="7">
    <source>
        <dbReference type="ARBA" id="ARBA00037982"/>
    </source>
</evidence>
<feature type="compositionally biased region" description="Acidic residues" evidence="14">
    <location>
        <begin position="604"/>
        <end position="625"/>
    </location>
</feature>